<dbReference type="PATRIC" id="fig|632773.3.peg.2364"/>
<dbReference type="InterPro" id="IPR012727">
    <property type="entry name" value="Gly_oxidase_ThiO"/>
</dbReference>
<proteinExistence type="predicted"/>
<comment type="catalytic activity">
    <reaction evidence="4">
        <text>glycine + O2 + H2O = glyoxylate + H2O2 + NH4(+)</text>
        <dbReference type="Rhea" id="RHEA:11532"/>
        <dbReference type="ChEBI" id="CHEBI:15377"/>
        <dbReference type="ChEBI" id="CHEBI:15379"/>
        <dbReference type="ChEBI" id="CHEBI:16240"/>
        <dbReference type="ChEBI" id="CHEBI:28938"/>
        <dbReference type="ChEBI" id="CHEBI:36655"/>
        <dbReference type="ChEBI" id="CHEBI:57305"/>
        <dbReference type="EC" id="1.4.3.19"/>
    </reaction>
</comment>
<dbReference type="SUPFAM" id="SSF54373">
    <property type="entry name" value="FAD-linked reductases, C-terminal domain"/>
    <property type="match status" value="1"/>
</dbReference>
<dbReference type="InterPro" id="IPR036188">
    <property type="entry name" value="FAD/NAD-bd_sf"/>
</dbReference>
<dbReference type="InterPro" id="IPR006076">
    <property type="entry name" value="FAD-dep_OxRdtase"/>
</dbReference>
<dbReference type="UniPathway" id="UPA00060"/>
<accession>A0A1D7QX57</accession>
<evidence type="ECO:0000313" key="8">
    <source>
        <dbReference type="Proteomes" id="UP000094463"/>
    </source>
</evidence>
<keyword evidence="8" id="KW-1185">Reference proteome</keyword>
<keyword evidence="2" id="KW-0784">Thiamine biosynthesis</keyword>
<dbReference type="PANTHER" id="PTHR13847:SF289">
    <property type="entry name" value="GLYCINE OXIDASE"/>
    <property type="match status" value="1"/>
</dbReference>
<dbReference type="Gene3D" id="3.30.9.10">
    <property type="entry name" value="D-Amino Acid Oxidase, subunit A, domain 2"/>
    <property type="match status" value="1"/>
</dbReference>
<dbReference type="NCBIfam" id="TIGR02352">
    <property type="entry name" value="thiamin_ThiO"/>
    <property type="match status" value="1"/>
</dbReference>
<dbReference type="GO" id="GO:0050660">
    <property type="term" value="F:flavin adenine dinucleotide binding"/>
    <property type="evidence" value="ECO:0007669"/>
    <property type="project" value="InterPro"/>
</dbReference>
<dbReference type="GO" id="GO:0043799">
    <property type="term" value="F:glycine oxidase activity"/>
    <property type="evidence" value="ECO:0007669"/>
    <property type="project" value="UniProtKB-EC"/>
</dbReference>
<dbReference type="Gene3D" id="3.50.50.60">
    <property type="entry name" value="FAD/NAD(P)-binding domain"/>
    <property type="match status" value="1"/>
</dbReference>
<dbReference type="GO" id="GO:0009228">
    <property type="term" value="P:thiamine biosynthetic process"/>
    <property type="evidence" value="ECO:0007669"/>
    <property type="project" value="UniProtKB-KW"/>
</dbReference>
<dbReference type="RefSeq" id="WP_069365568.1">
    <property type="nucleotide sequence ID" value="NZ_CP012502.1"/>
</dbReference>
<dbReference type="AlphaFoldDB" id="A0A1D7QX57"/>
<dbReference type="STRING" id="632773.BBEV_2244"/>
<dbReference type="EC" id="1.4.3.19" evidence="5"/>
<organism evidence="7 8">
    <name type="scientific">Salisediminibacterium beveridgei</name>
    <dbReference type="NCBI Taxonomy" id="632773"/>
    <lineage>
        <taxon>Bacteria</taxon>
        <taxon>Bacillati</taxon>
        <taxon>Bacillota</taxon>
        <taxon>Bacilli</taxon>
        <taxon>Bacillales</taxon>
        <taxon>Bacillaceae</taxon>
        <taxon>Salisediminibacterium</taxon>
    </lineage>
</organism>
<evidence type="ECO:0000313" key="7">
    <source>
        <dbReference type="EMBL" id="AOM83602.1"/>
    </source>
</evidence>
<evidence type="ECO:0000256" key="3">
    <source>
        <dbReference type="ARBA" id="ARBA00023002"/>
    </source>
</evidence>
<gene>
    <name evidence="7" type="primary">thiO</name>
    <name evidence="7" type="ORF">BBEV_2244</name>
</gene>
<sequence>MQHLIVIGGGIIGLSTAVHALEKGMRVTLLEKGLTGRGATHAAAGMLGAQTELHTGEDALSFALDARKYWHTFHAELENWSGIFTGYRQEGAFRAAFDDREAADLEKLAAAHEKAGAICRWIDSPDALLPDASAILHFPEEAQVDARLSAEAMKRSLLHLGGELHEDTTVTGYTKTAVGWRVHTGSETFEGDKVLAAPGVAGLPAGGGPDVYPVKGECVALLPEKQPFSETIVTEDVYLVPKADGRIIIGASETPHDTTEHVTAAAVTRLLAAAVTLVPELASAAVHETWSGIRPQHKSGIPEVSEWEDNFFVSLGHYRNGILLSGLTGNLLADWIAGHGKPDQLKIFSKEEVRS</sequence>
<dbReference type="EMBL" id="CP012502">
    <property type="protein sequence ID" value="AOM83602.1"/>
    <property type="molecule type" value="Genomic_DNA"/>
</dbReference>
<dbReference type="PANTHER" id="PTHR13847">
    <property type="entry name" value="SARCOSINE DEHYDROGENASE-RELATED"/>
    <property type="match status" value="1"/>
</dbReference>
<dbReference type="SUPFAM" id="SSF51905">
    <property type="entry name" value="FAD/NAD(P)-binding domain"/>
    <property type="match status" value="1"/>
</dbReference>
<dbReference type="Proteomes" id="UP000094463">
    <property type="component" value="Chromosome"/>
</dbReference>
<evidence type="ECO:0000259" key="6">
    <source>
        <dbReference type="Pfam" id="PF01266"/>
    </source>
</evidence>
<evidence type="ECO:0000256" key="2">
    <source>
        <dbReference type="ARBA" id="ARBA00022977"/>
    </source>
</evidence>
<evidence type="ECO:0000256" key="5">
    <source>
        <dbReference type="ARBA" id="ARBA00050018"/>
    </source>
</evidence>
<evidence type="ECO:0000256" key="4">
    <source>
        <dbReference type="ARBA" id="ARBA00049872"/>
    </source>
</evidence>
<evidence type="ECO:0000256" key="1">
    <source>
        <dbReference type="ARBA" id="ARBA00004948"/>
    </source>
</evidence>
<protein>
    <recommendedName>
        <fullName evidence="5">glycine oxidase</fullName>
        <ecNumber evidence="5">1.4.3.19</ecNumber>
    </recommendedName>
</protein>
<dbReference type="GO" id="GO:0005737">
    <property type="term" value="C:cytoplasm"/>
    <property type="evidence" value="ECO:0007669"/>
    <property type="project" value="TreeGrafter"/>
</dbReference>
<keyword evidence="3 7" id="KW-0560">Oxidoreductase</keyword>
<comment type="pathway">
    <text evidence="1">Cofactor biosynthesis; thiamine diphosphate biosynthesis.</text>
</comment>
<feature type="domain" description="FAD dependent oxidoreductase" evidence="6">
    <location>
        <begin position="4"/>
        <end position="335"/>
    </location>
</feature>
<dbReference type="OrthoDB" id="9794226at2"/>
<name>A0A1D7QX57_9BACI</name>
<dbReference type="GO" id="GO:0009229">
    <property type="term" value="P:thiamine diphosphate biosynthetic process"/>
    <property type="evidence" value="ECO:0007669"/>
    <property type="project" value="UniProtKB-UniPathway"/>
</dbReference>
<dbReference type="Pfam" id="PF01266">
    <property type="entry name" value="DAO"/>
    <property type="match status" value="1"/>
</dbReference>
<dbReference type="KEGG" id="bbev:BBEV_2244"/>
<reference evidence="7 8" key="1">
    <citation type="submission" date="2015-08" db="EMBL/GenBank/DDBJ databases">
        <title>The complete genome sequence of Bacillus beveridgei MLTeJB.</title>
        <authorList>
            <person name="Hanson T.E."/>
            <person name="Mesa C."/>
            <person name="Basesman S.M."/>
            <person name="Oremland R.S."/>
        </authorList>
    </citation>
    <scope>NUCLEOTIDE SEQUENCE [LARGE SCALE GENOMIC DNA]</scope>
    <source>
        <strain evidence="7 8">MLTeJB</strain>
    </source>
</reference>